<dbReference type="RefSeq" id="WP_185718533.1">
    <property type="nucleotide sequence ID" value="NZ_BAAAWI010000001.1"/>
</dbReference>
<sequence>MTTIGRSATRTAWAGDSVVLGALVVAPQPGPVVLARAATHVPAPLGDRADCGETA</sequence>
<dbReference type="EMBL" id="CP060131">
    <property type="protein sequence ID" value="QNG51780.1"/>
    <property type="molecule type" value="Genomic_DNA"/>
</dbReference>
<protein>
    <submittedName>
        <fullName evidence="1">Uncharacterized protein</fullName>
    </submittedName>
</protein>
<organism evidence="1 2">
    <name type="scientific">Pseudonocardia petroleophila</name>
    <dbReference type="NCBI Taxonomy" id="37331"/>
    <lineage>
        <taxon>Bacteria</taxon>
        <taxon>Bacillati</taxon>
        <taxon>Actinomycetota</taxon>
        <taxon>Actinomycetes</taxon>
        <taxon>Pseudonocardiales</taxon>
        <taxon>Pseudonocardiaceae</taxon>
        <taxon>Pseudonocardia</taxon>
    </lineage>
</organism>
<evidence type="ECO:0000313" key="1">
    <source>
        <dbReference type="EMBL" id="QNG51780.1"/>
    </source>
</evidence>
<keyword evidence="2" id="KW-1185">Reference proteome</keyword>
<reference evidence="1 2" key="1">
    <citation type="submission" date="2020-08" db="EMBL/GenBank/DDBJ databases">
        <authorList>
            <person name="Mo P."/>
        </authorList>
    </citation>
    <scope>NUCLEOTIDE SEQUENCE [LARGE SCALE GENOMIC DNA]</scope>
    <source>
        <strain evidence="1 2">CGMCC 4.1532</strain>
    </source>
</reference>
<accession>A0A7G7MG69</accession>
<name>A0A7G7MG69_9PSEU</name>
<dbReference type="KEGG" id="ppel:H6H00_27370"/>
<gene>
    <name evidence="1" type="ORF">H6H00_27370</name>
</gene>
<dbReference type="Proteomes" id="UP000515728">
    <property type="component" value="Chromosome"/>
</dbReference>
<proteinExistence type="predicted"/>
<evidence type="ECO:0000313" key="2">
    <source>
        <dbReference type="Proteomes" id="UP000515728"/>
    </source>
</evidence>
<dbReference type="AlphaFoldDB" id="A0A7G7MG69"/>